<reference evidence="9 10" key="1">
    <citation type="journal article" date="2011" name="J. Bacteriol.">
        <title>Genome sequence of Chthoniobacter flavus Ellin428, an aerobic heterotrophic soil bacterium.</title>
        <authorList>
            <person name="Kant R."/>
            <person name="van Passel M.W."/>
            <person name="Palva A."/>
            <person name="Lucas S."/>
            <person name="Lapidus A."/>
            <person name="Glavina Del Rio T."/>
            <person name="Dalin E."/>
            <person name="Tice H."/>
            <person name="Bruce D."/>
            <person name="Goodwin L."/>
            <person name="Pitluck S."/>
            <person name="Larimer F.W."/>
            <person name="Land M.L."/>
            <person name="Hauser L."/>
            <person name="Sangwan P."/>
            <person name="de Vos W.M."/>
            <person name="Janssen P.H."/>
            <person name="Smidt H."/>
        </authorList>
    </citation>
    <scope>NUCLEOTIDE SEQUENCE [LARGE SCALE GENOMIC DNA]</scope>
    <source>
        <strain evidence="9 10">Ellin428</strain>
    </source>
</reference>
<dbReference type="Gene3D" id="2.40.440.10">
    <property type="entry name" value="L,D-transpeptidase catalytic domain-like"/>
    <property type="match status" value="1"/>
</dbReference>
<dbReference type="AlphaFoldDB" id="B4D9K2"/>
<dbReference type="Pfam" id="PF03734">
    <property type="entry name" value="YkuD"/>
    <property type="match status" value="1"/>
</dbReference>
<dbReference type="PANTHER" id="PTHR30582">
    <property type="entry name" value="L,D-TRANSPEPTIDASE"/>
    <property type="match status" value="1"/>
</dbReference>
<dbReference type="GO" id="GO:0016740">
    <property type="term" value="F:transferase activity"/>
    <property type="evidence" value="ECO:0007669"/>
    <property type="project" value="UniProtKB-KW"/>
</dbReference>
<dbReference type="PANTHER" id="PTHR30582:SF2">
    <property type="entry name" value="L,D-TRANSPEPTIDASE YCIB-RELATED"/>
    <property type="match status" value="1"/>
</dbReference>
<protein>
    <submittedName>
        <fullName evidence="9">ErfK/YbiS/YcfS/YnhG family protein</fullName>
    </submittedName>
</protein>
<dbReference type="CDD" id="cd16913">
    <property type="entry name" value="YkuD_like"/>
    <property type="match status" value="1"/>
</dbReference>
<dbReference type="RefSeq" id="WP_006982913.1">
    <property type="nucleotide sequence ID" value="NZ_ABVL01000026.1"/>
</dbReference>
<comment type="pathway">
    <text evidence="1 7">Cell wall biogenesis; peptidoglycan biosynthesis.</text>
</comment>
<organism evidence="9 10">
    <name type="scientific">Chthoniobacter flavus Ellin428</name>
    <dbReference type="NCBI Taxonomy" id="497964"/>
    <lineage>
        <taxon>Bacteria</taxon>
        <taxon>Pseudomonadati</taxon>
        <taxon>Verrucomicrobiota</taxon>
        <taxon>Spartobacteria</taxon>
        <taxon>Chthoniobacterales</taxon>
        <taxon>Chthoniobacteraceae</taxon>
        <taxon>Chthoniobacter</taxon>
    </lineage>
</organism>
<evidence type="ECO:0000259" key="8">
    <source>
        <dbReference type="PROSITE" id="PS52029"/>
    </source>
</evidence>
<keyword evidence="6 7" id="KW-0961">Cell wall biogenesis/degradation</keyword>
<evidence type="ECO:0000256" key="5">
    <source>
        <dbReference type="ARBA" id="ARBA00022984"/>
    </source>
</evidence>
<keyword evidence="4 7" id="KW-0133">Cell shape</keyword>
<name>B4D9K2_9BACT</name>
<keyword evidence="5 7" id="KW-0573">Peptidoglycan synthesis</keyword>
<dbReference type="eggNOG" id="COG1376">
    <property type="taxonomic scope" value="Bacteria"/>
</dbReference>
<comment type="caution">
    <text evidence="9">The sequence shown here is derived from an EMBL/GenBank/DDBJ whole genome shotgun (WGS) entry which is preliminary data.</text>
</comment>
<evidence type="ECO:0000313" key="9">
    <source>
        <dbReference type="EMBL" id="EDY16963.1"/>
    </source>
</evidence>
<proteinExistence type="inferred from homology"/>
<gene>
    <name evidence="9" type="ORF">CfE428DRAFT_5592</name>
</gene>
<dbReference type="GO" id="GO:0071555">
    <property type="term" value="P:cell wall organization"/>
    <property type="evidence" value="ECO:0007669"/>
    <property type="project" value="UniProtKB-UniRule"/>
</dbReference>
<dbReference type="UniPathway" id="UPA00219"/>
<evidence type="ECO:0000256" key="4">
    <source>
        <dbReference type="ARBA" id="ARBA00022960"/>
    </source>
</evidence>
<dbReference type="Proteomes" id="UP000005824">
    <property type="component" value="Unassembled WGS sequence"/>
</dbReference>
<evidence type="ECO:0000256" key="6">
    <source>
        <dbReference type="ARBA" id="ARBA00023316"/>
    </source>
</evidence>
<dbReference type="InParanoid" id="B4D9K2"/>
<dbReference type="InterPro" id="IPR005490">
    <property type="entry name" value="LD_TPept_cat_dom"/>
</dbReference>
<dbReference type="GO" id="GO:0008360">
    <property type="term" value="P:regulation of cell shape"/>
    <property type="evidence" value="ECO:0007669"/>
    <property type="project" value="UniProtKB-UniRule"/>
</dbReference>
<feature type="active site" description="Nucleophile" evidence="7">
    <location>
        <position position="118"/>
    </location>
</feature>
<dbReference type="InterPro" id="IPR050979">
    <property type="entry name" value="LD-transpeptidase"/>
</dbReference>
<dbReference type="GO" id="GO:0071972">
    <property type="term" value="F:peptidoglycan L,D-transpeptidase activity"/>
    <property type="evidence" value="ECO:0007669"/>
    <property type="project" value="TreeGrafter"/>
</dbReference>
<evidence type="ECO:0000256" key="2">
    <source>
        <dbReference type="ARBA" id="ARBA00005992"/>
    </source>
</evidence>
<dbReference type="InterPro" id="IPR038063">
    <property type="entry name" value="Transpep_catalytic_dom"/>
</dbReference>
<keyword evidence="10" id="KW-1185">Reference proteome</keyword>
<evidence type="ECO:0000256" key="1">
    <source>
        <dbReference type="ARBA" id="ARBA00004752"/>
    </source>
</evidence>
<dbReference type="EMBL" id="ABVL01000026">
    <property type="protein sequence ID" value="EDY16963.1"/>
    <property type="molecule type" value="Genomic_DNA"/>
</dbReference>
<evidence type="ECO:0000256" key="7">
    <source>
        <dbReference type="PROSITE-ProRule" id="PRU01373"/>
    </source>
</evidence>
<dbReference type="GO" id="GO:0018104">
    <property type="term" value="P:peptidoglycan-protein cross-linking"/>
    <property type="evidence" value="ECO:0007669"/>
    <property type="project" value="TreeGrafter"/>
</dbReference>
<feature type="domain" description="L,D-TPase catalytic" evidence="8">
    <location>
        <begin position="7"/>
        <end position="142"/>
    </location>
</feature>
<keyword evidence="3" id="KW-0808">Transferase</keyword>
<dbReference type="PROSITE" id="PS52029">
    <property type="entry name" value="LD_TPASE"/>
    <property type="match status" value="1"/>
</dbReference>
<evidence type="ECO:0000256" key="3">
    <source>
        <dbReference type="ARBA" id="ARBA00022679"/>
    </source>
</evidence>
<comment type="similarity">
    <text evidence="2">Belongs to the YkuD family.</text>
</comment>
<sequence length="166" mass="18483">MASAGEYSIEVDLEEQRAYLLFHHRMVMESPICSGRTQYPTPTGTFQVLEKDALHRSSFYGKMVDAAGRTVLADADADMPVPPGMRFVNAPMPYFMRFTNGVGLHEGYLPGYPASHGCVRMPKEQAIAFYNAVEIGTPVTVFGHAPSRILTSRPLTQPRLLPFFRN</sequence>
<dbReference type="GO" id="GO:0005576">
    <property type="term" value="C:extracellular region"/>
    <property type="evidence" value="ECO:0007669"/>
    <property type="project" value="TreeGrafter"/>
</dbReference>
<evidence type="ECO:0000313" key="10">
    <source>
        <dbReference type="Proteomes" id="UP000005824"/>
    </source>
</evidence>
<dbReference type="SUPFAM" id="SSF141523">
    <property type="entry name" value="L,D-transpeptidase catalytic domain-like"/>
    <property type="match status" value="1"/>
</dbReference>
<feature type="active site" description="Proton donor/acceptor" evidence="7">
    <location>
        <position position="105"/>
    </location>
</feature>
<accession>B4D9K2</accession>